<dbReference type="RefSeq" id="XP_013231957.1">
    <property type="nucleotide sequence ID" value="XM_013376503.1"/>
</dbReference>
<protein>
    <submittedName>
        <fullName evidence="8">SF-assemblin, putative</fullName>
    </submittedName>
</protein>
<proteinExistence type="inferred from homology"/>
<dbReference type="PRINTS" id="PR01799">
    <property type="entry name" value="SFASSEMBLIN"/>
</dbReference>
<evidence type="ECO:0000256" key="4">
    <source>
        <dbReference type="ARBA" id="ARBA00022701"/>
    </source>
</evidence>
<dbReference type="VEuPathDB" id="ToxoDB:ETH2_1013400"/>
<evidence type="ECO:0000313" key="9">
    <source>
        <dbReference type="Proteomes" id="UP000030747"/>
    </source>
</evidence>
<dbReference type="Proteomes" id="UP000030747">
    <property type="component" value="Unassembled WGS sequence"/>
</dbReference>
<sequence length="277" mass="31272">MEGLQCSKGASGVCGGELGFSSSSSSSSSSSTKSKLAVLSERICGFERQMESEAKQRRESEEGKLLAIKEAIAKLEKTLNAEIRRRVEANKALQAMFESQLLQVQEKLSQVFVDKFEQLQCGVDALNERISLVEKEFIIERDKQNRDSEDKHSQINADLAALQHAFETDKSSRQERELQLAKRLGDLEYRTEGKFEAEKNAREQKIEQLREELEEAKRIRERGEEKFQTFILEEVAALKNGLILESQAREGADDDIVQAVNHYTTALQDALRLVTTA</sequence>
<accession>U6KSV0</accession>
<evidence type="ECO:0000256" key="3">
    <source>
        <dbReference type="ARBA" id="ARBA00022490"/>
    </source>
</evidence>
<dbReference type="PANTHER" id="PTHR40412:SF1">
    <property type="entry name" value="SF-ASSEMBLIN"/>
    <property type="match status" value="1"/>
</dbReference>
<dbReference type="GO" id="GO:0005874">
    <property type="term" value="C:microtubule"/>
    <property type="evidence" value="ECO:0007669"/>
    <property type="project" value="UniProtKB-KW"/>
</dbReference>
<evidence type="ECO:0000256" key="7">
    <source>
        <dbReference type="SAM" id="Coils"/>
    </source>
</evidence>
<name>U6KSV0_EIMTE</name>
<keyword evidence="9" id="KW-1185">Reference proteome</keyword>
<evidence type="ECO:0000256" key="6">
    <source>
        <dbReference type="ARBA" id="ARBA00023212"/>
    </source>
</evidence>
<comment type="similarity">
    <text evidence="2">Belongs to the SF-assemblin family.</text>
</comment>
<dbReference type="OMA" id="QNYCDEQ"/>
<dbReference type="EMBL" id="HG675534">
    <property type="protein sequence ID" value="CDJ41207.1"/>
    <property type="molecule type" value="Genomic_DNA"/>
</dbReference>
<reference evidence="8" key="1">
    <citation type="submission" date="2013-10" db="EMBL/GenBank/DDBJ databases">
        <title>Genomic analysis of the causative agents of coccidiosis in chickens.</title>
        <authorList>
            <person name="Reid A.J."/>
            <person name="Blake D."/>
            <person name="Billington K."/>
            <person name="Browne H."/>
            <person name="Dunn M."/>
            <person name="Hung S."/>
            <person name="Kawahara F."/>
            <person name="Miranda-Saavedra D."/>
            <person name="Mourier T."/>
            <person name="Nagra H."/>
            <person name="Otto T.D."/>
            <person name="Rawlings N."/>
            <person name="Sanchez A."/>
            <person name="Sanders M."/>
            <person name="Subramaniam C."/>
            <person name="Tay Y."/>
            <person name="Dear P."/>
            <person name="Doerig C."/>
            <person name="Gruber A."/>
            <person name="Parkinson J."/>
            <person name="Shirley M."/>
            <person name="Wan K.L."/>
            <person name="Berriman M."/>
            <person name="Tomley F."/>
            <person name="Pain A."/>
        </authorList>
    </citation>
    <scope>NUCLEOTIDE SEQUENCE [LARGE SCALE GENOMIC DNA]</scope>
    <source>
        <strain evidence="8">Houghton</strain>
    </source>
</reference>
<keyword evidence="3" id="KW-0963">Cytoplasm</keyword>
<gene>
    <name evidence="8" type="ORF">ETH_00005590</name>
</gene>
<dbReference type="Pfam" id="PF06705">
    <property type="entry name" value="SF-assemblin"/>
    <property type="match status" value="1"/>
</dbReference>
<evidence type="ECO:0000313" key="8">
    <source>
        <dbReference type="EMBL" id="CDJ41207.1"/>
    </source>
</evidence>
<keyword evidence="6" id="KW-0206">Cytoskeleton</keyword>
<keyword evidence="4" id="KW-0493">Microtubule</keyword>
<dbReference type="OrthoDB" id="436841at2759"/>
<dbReference type="GeneID" id="25250326"/>
<evidence type="ECO:0000256" key="5">
    <source>
        <dbReference type="ARBA" id="ARBA00023054"/>
    </source>
</evidence>
<reference evidence="8" key="2">
    <citation type="submission" date="2013-10" db="EMBL/GenBank/DDBJ databases">
        <authorList>
            <person name="Aslett M."/>
        </authorList>
    </citation>
    <scope>NUCLEOTIDE SEQUENCE [LARGE SCALE GENOMIC DNA]</scope>
    <source>
        <strain evidence="8">Houghton</strain>
    </source>
</reference>
<evidence type="ECO:0000256" key="2">
    <source>
        <dbReference type="ARBA" id="ARBA00005678"/>
    </source>
</evidence>
<feature type="coiled-coil region" evidence="7">
    <location>
        <begin position="58"/>
        <end position="92"/>
    </location>
</feature>
<feature type="coiled-coil region" evidence="7">
    <location>
        <begin position="192"/>
        <end position="226"/>
    </location>
</feature>
<dbReference type="AlphaFoldDB" id="U6KSV0"/>
<comment type="subcellular location">
    <subcellularLocation>
        <location evidence="1">Cytoplasm</location>
        <location evidence="1">Cytoskeleton</location>
    </subcellularLocation>
</comment>
<dbReference type="VEuPathDB" id="ToxoDB:ETH_00005590"/>
<dbReference type="InterPro" id="IPR008374">
    <property type="entry name" value="SF_assemblin/giardin_b"/>
</dbReference>
<keyword evidence="5 7" id="KW-0175">Coiled coil</keyword>
<dbReference type="GO" id="GO:0005200">
    <property type="term" value="F:structural constituent of cytoskeleton"/>
    <property type="evidence" value="ECO:0007669"/>
    <property type="project" value="InterPro"/>
</dbReference>
<evidence type="ECO:0000256" key="1">
    <source>
        <dbReference type="ARBA" id="ARBA00004245"/>
    </source>
</evidence>
<organism evidence="8 9">
    <name type="scientific">Eimeria tenella</name>
    <name type="common">Coccidian parasite</name>
    <dbReference type="NCBI Taxonomy" id="5802"/>
    <lineage>
        <taxon>Eukaryota</taxon>
        <taxon>Sar</taxon>
        <taxon>Alveolata</taxon>
        <taxon>Apicomplexa</taxon>
        <taxon>Conoidasida</taxon>
        <taxon>Coccidia</taxon>
        <taxon>Eucoccidiorida</taxon>
        <taxon>Eimeriorina</taxon>
        <taxon>Eimeriidae</taxon>
        <taxon>Eimeria</taxon>
    </lineage>
</organism>
<dbReference type="PANTHER" id="PTHR40412">
    <property type="entry name" value="SF-ASSEMBLIN"/>
    <property type="match status" value="1"/>
</dbReference>